<feature type="domain" description="C2H2-type" evidence="8">
    <location>
        <begin position="47"/>
        <end position="74"/>
    </location>
</feature>
<gene>
    <name evidence="9" type="ORF">MNOR_LOCUS28753</name>
</gene>
<evidence type="ECO:0000256" key="3">
    <source>
        <dbReference type="ARBA" id="ARBA00022737"/>
    </source>
</evidence>
<dbReference type="EMBL" id="CAXKWB010032244">
    <property type="protein sequence ID" value="CAL4140824.1"/>
    <property type="molecule type" value="Genomic_DNA"/>
</dbReference>
<feature type="non-terminal residue" evidence="9">
    <location>
        <position position="127"/>
    </location>
</feature>
<feature type="domain" description="C2H2-type" evidence="8">
    <location>
        <begin position="18"/>
        <end position="46"/>
    </location>
</feature>
<evidence type="ECO:0000313" key="10">
    <source>
        <dbReference type="Proteomes" id="UP001497623"/>
    </source>
</evidence>
<evidence type="ECO:0000256" key="7">
    <source>
        <dbReference type="PROSITE-ProRule" id="PRU00042"/>
    </source>
</evidence>
<dbReference type="GO" id="GO:0005634">
    <property type="term" value="C:nucleus"/>
    <property type="evidence" value="ECO:0007669"/>
    <property type="project" value="UniProtKB-SubCell"/>
</dbReference>
<dbReference type="Proteomes" id="UP001497623">
    <property type="component" value="Unassembled WGS sequence"/>
</dbReference>
<dbReference type="PANTHER" id="PTHR24394">
    <property type="entry name" value="ZINC FINGER PROTEIN"/>
    <property type="match status" value="1"/>
</dbReference>
<dbReference type="Pfam" id="PF00096">
    <property type="entry name" value="zf-C2H2"/>
    <property type="match status" value="2"/>
</dbReference>
<dbReference type="PROSITE" id="PS50157">
    <property type="entry name" value="ZINC_FINGER_C2H2_2"/>
    <property type="match status" value="3"/>
</dbReference>
<reference evidence="9 10" key="1">
    <citation type="submission" date="2024-05" db="EMBL/GenBank/DDBJ databases">
        <authorList>
            <person name="Wallberg A."/>
        </authorList>
    </citation>
    <scope>NUCLEOTIDE SEQUENCE [LARGE SCALE GENOMIC DNA]</scope>
</reference>
<keyword evidence="4 7" id="KW-0863">Zinc-finger</keyword>
<feature type="non-terminal residue" evidence="9">
    <location>
        <position position="1"/>
    </location>
</feature>
<name>A0AAV2RWB1_MEGNR</name>
<comment type="caution">
    <text evidence="9">The sequence shown here is derived from an EMBL/GenBank/DDBJ whole genome shotgun (WGS) entry which is preliminary data.</text>
</comment>
<keyword evidence="10" id="KW-1185">Reference proteome</keyword>
<sequence>KLLVEHKLSHIPNEERPHACDQCEKRFNSVGQLKWHNIYSHTGKSNFVCEICGKVFIHQCKLNKHSLKHTEERPFKCEICGKGFKSKICIERHMDMVHTDETPFGCDVCGKKYKFKNTFTNHKCVKP</sequence>
<dbReference type="SUPFAM" id="SSF57667">
    <property type="entry name" value="beta-beta-alpha zinc fingers"/>
    <property type="match status" value="2"/>
</dbReference>
<protein>
    <recommendedName>
        <fullName evidence="8">C2H2-type domain-containing protein</fullName>
    </recommendedName>
</protein>
<keyword evidence="3" id="KW-0677">Repeat</keyword>
<keyword evidence="6" id="KW-0539">Nucleus</keyword>
<dbReference type="FunFam" id="3.30.160.60:FF:000688">
    <property type="entry name" value="zinc finger protein 197 isoform X1"/>
    <property type="match status" value="1"/>
</dbReference>
<evidence type="ECO:0000313" key="9">
    <source>
        <dbReference type="EMBL" id="CAL4140824.1"/>
    </source>
</evidence>
<evidence type="ECO:0000256" key="2">
    <source>
        <dbReference type="ARBA" id="ARBA00022723"/>
    </source>
</evidence>
<proteinExistence type="predicted"/>
<evidence type="ECO:0000256" key="1">
    <source>
        <dbReference type="ARBA" id="ARBA00004123"/>
    </source>
</evidence>
<feature type="domain" description="C2H2-type" evidence="8">
    <location>
        <begin position="75"/>
        <end position="103"/>
    </location>
</feature>
<keyword evidence="5" id="KW-0862">Zinc</keyword>
<dbReference type="PROSITE" id="PS00028">
    <property type="entry name" value="ZINC_FINGER_C2H2_1"/>
    <property type="match status" value="3"/>
</dbReference>
<dbReference type="GO" id="GO:0008270">
    <property type="term" value="F:zinc ion binding"/>
    <property type="evidence" value="ECO:0007669"/>
    <property type="project" value="UniProtKB-KW"/>
</dbReference>
<dbReference type="AlphaFoldDB" id="A0AAV2RWB1"/>
<keyword evidence="2" id="KW-0479">Metal-binding</keyword>
<dbReference type="InterPro" id="IPR036236">
    <property type="entry name" value="Znf_C2H2_sf"/>
</dbReference>
<evidence type="ECO:0000256" key="4">
    <source>
        <dbReference type="ARBA" id="ARBA00022771"/>
    </source>
</evidence>
<dbReference type="GO" id="GO:0000981">
    <property type="term" value="F:DNA-binding transcription factor activity, RNA polymerase II-specific"/>
    <property type="evidence" value="ECO:0007669"/>
    <property type="project" value="TreeGrafter"/>
</dbReference>
<comment type="subcellular location">
    <subcellularLocation>
        <location evidence="1">Nucleus</location>
    </subcellularLocation>
</comment>
<evidence type="ECO:0000256" key="6">
    <source>
        <dbReference type="ARBA" id="ARBA00023242"/>
    </source>
</evidence>
<evidence type="ECO:0000259" key="8">
    <source>
        <dbReference type="PROSITE" id="PS50157"/>
    </source>
</evidence>
<organism evidence="9 10">
    <name type="scientific">Meganyctiphanes norvegica</name>
    <name type="common">Northern krill</name>
    <name type="synonym">Thysanopoda norvegica</name>
    <dbReference type="NCBI Taxonomy" id="48144"/>
    <lineage>
        <taxon>Eukaryota</taxon>
        <taxon>Metazoa</taxon>
        <taxon>Ecdysozoa</taxon>
        <taxon>Arthropoda</taxon>
        <taxon>Crustacea</taxon>
        <taxon>Multicrustacea</taxon>
        <taxon>Malacostraca</taxon>
        <taxon>Eumalacostraca</taxon>
        <taxon>Eucarida</taxon>
        <taxon>Euphausiacea</taxon>
        <taxon>Euphausiidae</taxon>
        <taxon>Meganyctiphanes</taxon>
    </lineage>
</organism>
<dbReference type="FunFam" id="3.30.160.60:FF:000446">
    <property type="entry name" value="Zinc finger protein"/>
    <property type="match status" value="1"/>
</dbReference>
<dbReference type="Pfam" id="PF13912">
    <property type="entry name" value="zf-C2H2_6"/>
    <property type="match status" value="1"/>
</dbReference>
<dbReference type="Gene3D" id="3.30.160.60">
    <property type="entry name" value="Classic Zinc Finger"/>
    <property type="match status" value="4"/>
</dbReference>
<evidence type="ECO:0000256" key="5">
    <source>
        <dbReference type="ARBA" id="ARBA00022833"/>
    </source>
</evidence>
<dbReference type="InterPro" id="IPR013087">
    <property type="entry name" value="Znf_C2H2_type"/>
</dbReference>
<dbReference type="PANTHER" id="PTHR24394:SF29">
    <property type="entry name" value="MYONEURIN"/>
    <property type="match status" value="1"/>
</dbReference>
<dbReference type="SMART" id="SM00355">
    <property type="entry name" value="ZnF_C2H2"/>
    <property type="match status" value="3"/>
</dbReference>
<accession>A0AAV2RWB1</accession>